<accession>A0A1F6E045</accession>
<protein>
    <recommendedName>
        <fullName evidence="2">Small ribosomal subunit protein bS6</fullName>
    </recommendedName>
    <alternativeName>
        <fullName evidence="3">30S ribosomal protein S6</fullName>
    </alternativeName>
</protein>
<organism evidence="5 6">
    <name type="scientific">Candidatus Kaiserbacteria bacterium RIFCSPHIGHO2_02_FULL_59_21</name>
    <dbReference type="NCBI Taxonomy" id="1798500"/>
    <lineage>
        <taxon>Bacteria</taxon>
        <taxon>Candidatus Kaiseribacteriota</taxon>
    </lineage>
</organism>
<reference evidence="5 6" key="1">
    <citation type="journal article" date="2016" name="Nat. Commun.">
        <title>Thousands of microbial genomes shed light on interconnected biogeochemical processes in an aquifer system.</title>
        <authorList>
            <person name="Anantharaman K."/>
            <person name="Brown C.T."/>
            <person name="Hug L.A."/>
            <person name="Sharon I."/>
            <person name="Castelle C.J."/>
            <person name="Probst A.J."/>
            <person name="Thomas B.C."/>
            <person name="Singh A."/>
            <person name="Wilkins M.J."/>
            <person name="Karaoz U."/>
            <person name="Brodie E.L."/>
            <person name="Williams K.H."/>
            <person name="Hubbard S.S."/>
            <person name="Banfield J.F."/>
        </authorList>
    </citation>
    <scope>NUCLEOTIDE SEQUENCE [LARGE SCALE GENOMIC DNA]</scope>
</reference>
<dbReference type="InterPro" id="IPR014717">
    <property type="entry name" value="Transl_elong_EF1B/ribsomal_bS6"/>
</dbReference>
<dbReference type="GO" id="GO:0005840">
    <property type="term" value="C:ribosome"/>
    <property type="evidence" value="ECO:0007669"/>
    <property type="project" value="InterPro"/>
</dbReference>
<comment type="caution">
    <text evidence="5">The sequence shown here is derived from an EMBL/GenBank/DDBJ whole genome shotgun (WGS) entry which is preliminary data.</text>
</comment>
<proteinExistence type="inferred from homology"/>
<evidence type="ECO:0000256" key="4">
    <source>
        <dbReference type="SAM" id="MobiDB-lite"/>
    </source>
</evidence>
<dbReference type="Proteomes" id="UP000178572">
    <property type="component" value="Unassembled WGS sequence"/>
</dbReference>
<gene>
    <name evidence="5" type="ORF">A3C21_02340</name>
</gene>
<sequence>MTDEEKLARIYEIGYHISPAVKEEDLEKIVGGIRAVIEKAGGNFIAEGAPSLTRLAYTIEAREGGKRVEYDRGYFGWIKFEAEIAAVRSLEESLKLKDILRFIVFRTVREDTRAKMKAPTLREVKRTDTIKTTRRAEESAGPVSEEKLEKALQDITTE</sequence>
<dbReference type="GO" id="GO:0003735">
    <property type="term" value="F:structural constituent of ribosome"/>
    <property type="evidence" value="ECO:0007669"/>
    <property type="project" value="InterPro"/>
</dbReference>
<dbReference type="STRING" id="1798500.A3C21_02340"/>
<evidence type="ECO:0000256" key="2">
    <source>
        <dbReference type="ARBA" id="ARBA00035294"/>
    </source>
</evidence>
<evidence type="ECO:0000313" key="5">
    <source>
        <dbReference type="EMBL" id="OGG67075.1"/>
    </source>
</evidence>
<dbReference type="InterPro" id="IPR035980">
    <property type="entry name" value="Ribosomal_bS6_sf"/>
</dbReference>
<dbReference type="GO" id="GO:0019843">
    <property type="term" value="F:rRNA binding"/>
    <property type="evidence" value="ECO:0007669"/>
    <property type="project" value="InterPro"/>
</dbReference>
<dbReference type="SUPFAM" id="SSF54995">
    <property type="entry name" value="Ribosomal protein S6"/>
    <property type="match status" value="1"/>
</dbReference>
<evidence type="ECO:0000256" key="1">
    <source>
        <dbReference type="ARBA" id="ARBA00009512"/>
    </source>
</evidence>
<evidence type="ECO:0000313" key="6">
    <source>
        <dbReference type="Proteomes" id="UP000178572"/>
    </source>
</evidence>
<dbReference type="InterPro" id="IPR000529">
    <property type="entry name" value="Ribosomal_bS6"/>
</dbReference>
<dbReference type="AlphaFoldDB" id="A0A1F6E045"/>
<dbReference type="GO" id="GO:0006412">
    <property type="term" value="P:translation"/>
    <property type="evidence" value="ECO:0007669"/>
    <property type="project" value="InterPro"/>
</dbReference>
<dbReference type="Gene3D" id="3.30.70.60">
    <property type="match status" value="1"/>
</dbReference>
<comment type="similarity">
    <text evidence="1">Belongs to the bacterial ribosomal protein bS6 family.</text>
</comment>
<feature type="region of interest" description="Disordered" evidence="4">
    <location>
        <begin position="132"/>
        <end position="158"/>
    </location>
</feature>
<evidence type="ECO:0000256" key="3">
    <source>
        <dbReference type="ARBA" id="ARBA00035520"/>
    </source>
</evidence>
<feature type="compositionally biased region" description="Basic and acidic residues" evidence="4">
    <location>
        <begin position="132"/>
        <end position="152"/>
    </location>
</feature>
<name>A0A1F6E045_9BACT</name>
<dbReference type="Pfam" id="PF01250">
    <property type="entry name" value="Ribosomal_S6"/>
    <property type="match status" value="1"/>
</dbReference>
<dbReference type="EMBL" id="MFLN01000029">
    <property type="protein sequence ID" value="OGG67075.1"/>
    <property type="molecule type" value="Genomic_DNA"/>
</dbReference>